<comment type="caution">
    <text evidence="1">The sequence shown here is derived from an EMBL/GenBank/DDBJ whole genome shotgun (WGS) entry which is preliminary data.</text>
</comment>
<accession>A0ACB8EE60</accession>
<sequence length="124" mass="14380">MHKFDIVLQFYARIPFLSFSPSHSGSLLYLYPAHFWPKVVVLLFFNHNLDCHHWIFCVGQVKAPQGWKNYEKPVAQQELELTGRCEDVRNARSLFPPSPPWKCPARKPSCSLCEEMECVSGRRG</sequence>
<proteinExistence type="predicted"/>
<reference evidence="1" key="1">
    <citation type="submission" date="2021-08" db="EMBL/GenBank/DDBJ databases">
        <title>The first chromosome-level gecko genome reveals the dynamic sex chromosomes of Neotropical dwarf geckos (Sphaerodactylidae: Sphaerodactylus).</title>
        <authorList>
            <person name="Pinto B.J."/>
            <person name="Keating S.E."/>
            <person name="Gamble T."/>
        </authorList>
    </citation>
    <scope>NUCLEOTIDE SEQUENCE</scope>
    <source>
        <strain evidence="1">TG3544</strain>
    </source>
</reference>
<name>A0ACB8EE60_9SAUR</name>
<gene>
    <name evidence="1" type="ORF">K3G42_009867</name>
</gene>
<protein>
    <submittedName>
        <fullName evidence="1">Uncharacterized protein</fullName>
    </submittedName>
</protein>
<dbReference type="EMBL" id="CM037629">
    <property type="protein sequence ID" value="KAH7990671.1"/>
    <property type="molecule type" value="Genomic_DNA"/>
</dbReference>
<dbReference type="Proteomes" id="UP000827872">
    <property type="component" value="Linkage Group LG16"/>
</dbReference>
<evidence type="ECO:0000313" key="1">
    <source>
        <dbReference type="EMBL" id="KAH7990671.1"/>
    </source>
</evidence>
<evidence type="ECO:0000313" key="2">
    <source>
        <dbReference type="Proteomes" id="UP000827872"/>
    </source>
</evidence>
<keyword evidence="2" id="KW-1185">Reference proteome</keyword>
<organism evidence="1 2">
    <name type="scientific">Sphaerodactylus townsendi</name>
    <dbReference type="NCBI Taxonomy" id="933632"/>
    <lineage>
        <taxon>Eukaryota</taxon>
        <taxon>Metazoa</taxon>
        <taxon>Chordata</taxon>
        <taxon>Craniata</taxon>
        <taxon>Vertebrata</taxon>
        <taxon>Euteleostomi</taxon>
        <taxon>Lepidosauria</taxon>
        <taxon>Squamata</taxon>
        <taxon>Bifurcata</taxon>
        <taxon>Gekkota</taxon>
        <taxon>Sphaerodactylidae</taxon>
        <taxon>Sphaerodactylus</taxon>
    </lineage>
</organism>